<dbReference type="Proteomes" id="UP001473302">
    <property type="component" value="Unassembled WGS sequence"/>
</dbReference>
<proteinExistence type="inferred from homology"/>
<feature type="domain" description="RAI1-like" evidence="7">
    <location>
        <begin position="42"/>
        <end position="377"/>
    </location>
</feature>
<keyword evidence="6" id="KW-0378">Hydrolase</keyword>
<dbReference type="EMBL" id="BAABUK010000007">
    <property type="protein sequence ID" value="GAA5810329.1"/>
    <property type="molecule type" value="Genomic_DNA"/>
</dbReference>
<comment type="subcellular location">
    <subcellularLocation>
        <location evidence="6">Nucleus</location>
    </subcellularLocation>
</comment>
<comment type="similarity">
    <text evidence="2 6">Belongs to the DXO/Dom3Z family.</text>
</comment>
<comment type="caution">
    <text evidence="8">The sequence shown here is derived from an EMBL/GenBank/DDBJ whole genome shotgun (WGS) entry which is preliminary data.</text>
</comment>
<dbReference type="PANTHER" id="PTHR12395:SF9">
    <property type="entry name" value="DECAPPING AND EXORIBONUCLEASE PROTEIN"/>
    <property type="match status" value="1"/>
</dbReference>
<evidence type="ECO:0000313" key="8">
    <source>
        <dbReference type="EMBL" id="GAA5810329.1"/>
    </source>
</evidence>
<name>A0ABP9YTY7_9FUNG</name>
<comment type="cofactor">
    <cofactor evidence="1 6">
        <name>a divalent metal cation</name>
        <dbReference type="ChEBI" id="CHEBI:60240"/>
    </cofactor>
</comment>
<comment type="catalytic activity">
    <reaction evidence="5">
        <text>a 5'-end NAD(+)-phospho-ribonucleoside in mRNA + H2O = a 5'-end phospho-ribonucleoside in mRNA + NAD(+) + H(+)</text>
        <dbReference type="Rhea" id="RHEA:60880"/>
        <dbReference type="Rhea" id="RHEA-COMP:15692"/>
        <dbReference type="Rhea" id="RHEA-COMP:15698"/>
        <dbReference type="ChEBI" id="CHEBI:15377"/>
        <dbReference type="ChEBI" id="CHEBI:15378"/>
        <dbReference type="ChEBI" id="CHEBI:57540"/>
        <dbReference type="ChEBI" id="CHEBI:138282"/>
        <dbReference type="ChEBI" id="CHEBI:144029"/>
    </reaction>
    <physiologicalReaction direction="left-to-right" evidence="5">
        <dbReference type="Rhea" id="RHEA:60881"/>
    </physiologicalReaction>
</comment>
<evidence type="ECO:0000256" key="4">
    <source>
        <dbReference type="ARBA" id="ARBA00044692"/>
    </source>
</evidence>
<evidence type="ECO:0000256" key="1">
    <source>
        <dbReference type="ARBA" id="ARBA00001968"/>
    </source>
</evidence>
<keyword evidence="9" id="KW-1185">Reference proteome</keyword>
<keyword evidence="6" id="KW-0539">Nucleus</keyword>
<comment type="catalytic activity">
    <reaction evidence="3">
        <text>a 5'-end (N(7)-methyl 5'-triphosphoguanosine)-ribonucleoside-ribonucleotide in mRNA + H2O = a (N(7)-methyl 5'-triphosphoguanosine)-nucleoside + a 5'-end phospho-ribonucleoside in mRNA + H(+)</text>
        <dbReference type="Rhea" id="RHEA:66928"/>
        <dbReference type="Rhea" id="RHEA-COMP:15692"/>
        <dbReference type="Rhea" id="RHEA-COMP:17313"/>
        <dbReference type="ChEBI" id="CHEBI:15377"/>
        <dbReference type="ChEBI" id="CHEBI:15378"/>
        <dbReference type="ChEBI" id="CHEBI:138282"/>
        <dbReference type="ChEBI" id="CHEBI:172876"/>
        <dbReference type="ChEBI" id="CHEBI:172877"/>
    </reaction>
    <physiologicalReaction direction="left-to-right" evidence="3">
        <dbReference type="Rhea" id="RHEA:66929"/>
    </physiologicalReaction>
</comment>
<keyword evidence="6" id="KW-0694">RNA-binding</keyword>
<accession>A0ABP9YTY7</accession>
<keyword evidence="6" id="KW-0479">Metal-binding</keyword>
<keyword evidence="6" id="KW-0547">Nucleotide-binding</keyword>
<comment type="catalytic activity">
    <reaction evidence="4">
        <text>a 5'-end triphospho-ribonucleoside in mRNA + H2O = a 5'-end phospho-ribonucleoside in mRNA + diphosphate + H(+)</text>
        <dbReference type="Rhea" id="RHEA:78683"/>
        <dbReference type="Rhea" id="RHEA-COMP:15692"/>
        <dbReference type="Rhea" id="RHEA-COMP:17164"/>
        <dbReference type="ChEBI" id="CHEBI:15377"/>
        <dbReference type="ChEBI" id="CHEBI:15378"/>
        <dbReference type="ChEBI" id="CHEBI:33019"/>
        <dbReference type="ChEBI" id="CHEBI:138282"/>
        <dbReference type="ChEBI" id="CHEBI:167618"/>
    </reaction>
    <physiologicalReaction direction="left-to-right" evidence="4">
        <dbReference type="Rhea" id="RHEA:78684"/>
    </physiologicalReaction>
</comment>
<gene>
    <name evidence="8" type="ORF">MFLAVUS_003750</name>
</gene>
<dbReference type="EC" id="3.6.1.-" evidence="6"/>
<dbReference type="PANTHER" id="PTHR12395">
    <property type="entry name" value="DOM-3 RELATED"/>
    <property type="match status" value="1"/>
</dbReference>
<evidence type="ECO:0000256" key="3">
    <source>
        <dbReference type="ARBA" id="ARBA00044676"/>
    </source>
</evidence>
<evidence type="ECO:0000313" key="9">
    <source>
        <dbReference type="Proteomes" id="UP001473302"/>
    </source>
</evidence>
<comment type="function">
    <text evidence="6">Decapping enzyme for NAD-capped RNAs: specifically hydrolyzes the nicotinamide adenine dinucleotide (NAD) cap from a subset of RNAs by removing the entire NAD moiety from the 5'-end of an NAD-capped RNA.</text>
</comment>
<dbReference type="InterPro" id="IPR039039">
    <property type="entry name" value="RAI1-like_fam"/>
</dbReference>
<evidence type="ECO:0000256" key="2">
    <source>
        <dbReference type="ARBA" id="ARBA00006562"/>
    </source>
</evidence>
<protein>
    <recommendedName>
        <fullName evidence="6">Decapping nuclease</fullName>
        <ecNumber evidence="6">3.6.1.-</ecNumber>
    </recommendedName>
</protein>
<sequence length="397" mass="46557">MSKRNFEPEYQRQDAKVQKAHHVQSFRLKRTQDYEGSFPPYKQPQEVTSYSIDHQRHVWFDNREMKYYYPPTGKDLNYGYEDMVQRDDSIAEHLDTLLDALSHIRSKTPDGEISADFVTWRGIMTKILCTPYSRKEGWEFRATRYDGSIYLEEQITEQKKNQEHQASDKQKLMSYWGYRFETLSTLTKPPRQVEKSDAELKQRLTESANTNIQYCIVVKTKLGNNSILMGAEVDCCRDVKPNDPLLQPSNYIELKTSRVIESERNQYSFERYKLLKFWAQSFLVGVPRVMCGFRDDDGQIVNVVQYKTLEIPRQVRDKANTWNPSACLNFANEFLDWLKKEIVNDDATVTYAIQFKYPFQEITIECTGHSNVFLTQRYLEGQTQHEIGGPRAGSTNK</sequence>
<organism evidence="8 9">
    <name type="scientific">Mucor flavus</name>
    <dbReference type="NCBI Taxonomy" id="439312"/>
    <lineage>
        <taxon>Eukaryota</taxon>
        <taxon>Fungi</taxon>
        <taxon>Fungi incertae sedis</taxon>
        <taxon>Mucoromycota</taxon>
        <taxon>Mucoromycotina</taxon>
        <taxon>Mucoromycetes</taxon>
        <taxon>Mucorales</taxon>
        <taxon>Mucorineae</taxon>
        <taxon>Mucoraceae</taxon>
        <taxon>Mucor</taxon>
    </lineage>
</organism>
<reference evidence="8 9" key="1">
    <citation type="submission" date="2024-04" db="EMBL/GenBank/DDBJ databases">
        <title>genome sequences of Mucor flavus KT1a and Helicostylum pulchrum KT1b strains isolated from the surface of a dry-aged beef.</title>
        <authorList>
            <person name="Toyotome T."/>
            <person name="Hosono M."/>
            <person name="Torimaru M."/>
            <person name="Fukuda K."/>
            <person name="Mikami N."/>
        </authorList>
    </citation>
    <scope>NUCLEOTIDE SEQUENCE [LARGE SCALE GENOMIC DNA]</scope>
    <source>
        <strain evidence="8 9">KT1a</strain>
    </source>
</reference>
<evidence type="ECO:0000256" key="5">
    <source>
        <dbReference type="ARBA" id="ARBA00048124"/>
    </source>
</evidence>
<dbReference type="Pfam" id="PF08652">
    <property type="entry name" value="RAI1"/>
    <property type="match status" value="1"/>
</dbReference>
<dbReference type="InterPro" id="IPR013961">
    <property type="entry name" value="RAI1"/>
</dbReference>
<evidence type="ECO:0000256" key="6">
    <source>
        <dbReference type="RuleBase" id="RU367113"/>
    </source>
</evidence>
<evidence type="ECO:0000259" key="7">
    <source>
        <dbReference type="Pfam" id="PF08652"/>
    </source>
</evidence>
<keyword evidence="6" id="KW-0540">Nuclease</keyword>